<accession>A0A4Z1I241</accession>
<name>A0A4Z1I241_9HELO</name>
<organism evidence="1 2">
    <name type="scientific">Botryotinia convoluta</name>
    <dbReference type="NCBI Taxonomy" id="54673"/>
    <lineage>
        <taxon>Eukaryota</taxon>
        <taxon>Fungi</taxon>
        <taxon>Dikarya</taxon>
        <taxon>Ascomycota</taxon>
        <taxon>Pezizomycotina</taxon>
        <taxon>Leotiomycetes</taxon>
        <taxon>Helotiales</taxon>
        <taxon>Sclerotiniaceae</taxon>
        <taxon>Botryotinia</taxon>
    </lineage>
</organism>
<evidence type="ECO:0000313" key="2">
    <source>
        <dbReference type="Proteomes" id="UP000297527"/>
    </source>
</evidence>
<dbReference type="EMBL" id="PQXN01000093">
    <property type="protein sequence ID" value="TGO55355.1"/>
    <property type="molecule type" value="Genomic_DNA"/>
</dbReference>
<gene>
    <name evidence="1" type="ORF">BCON_0093g00280</name>
</gene>
<evidence type="ECO:0000313" key="1">
    <source>
        <dbReference type="EMBL" id="TGO55355.1"/>
    </source>
</evidence>
<protein>
    <submittedName>
        <fullName evidence="1">Uncharacterized protein</fullName>
    </submittedName>
</protein>
<proteinExistence type="predicted"/>
<dbReference type="AlphaFoldDB" id="A0A4Z1I241"/>
<comment type="caution">
    <text evidence="1">The sequence shown here is derived from an EMBL/GenBank/DDBJ whole genome shotgun (WGS) entry which is preliminary data.</text>
</comment>
<dbReference type="Proteomes" id="UP000297527">
    <property type="component" value="Unassembled WGS sequence"/>
</dbReference>
<sequence>MFIGYMKPLQLCTVNAQVICSNRSIDSTSKEKDENLVDVFELLEELMLRWEWHFDAWTEEKRADEV</sequence>
<keyword evidence="2" id="KW-1185">Reference proteome</keyword>
<reference evidence="1 2" key="1">
    <citation type="submission" date="2017-12" db="EMBL/GenBank/DDBJ databases">
        <title>Comparative genomics of Botrytis spp.</title>
        <authorList>
            <person name="Valero-Jimenez C.A."/>
            <person name="Tapia P."/>
            <person name="Veloso J."/>
            <person name="Silva-Moreno E."/>
            <person name="Staats M."/>
            <person name="Valdes J.H."/>
            <person name="Van Kan J.A.L."/>
        </authorList>
    </citation>
    <scope>NUCLEOTIDE SEQUENCE [LARGE SCALE GENOMIC DNA]</scope>
    <source>
        <strain evidence="1 2">MUCL11595</strain>
    </source>
</reference>